<proteinExistence type="predicted"/>
<protein>
    <recommendedName>
        <fullName evidence="2">Polymerase/histidinol phosphatase N-terminal domain-containing protein</fullName>
    </recommendedName>
</protein>
<dbReference type="InterPro" id="IPR052018">
    <property type="entry name" value="PHP_domain"/>
</dbReference>
<dbReference type="EMBL" id="CAACVI010000006">
    <property type="protein sequence ID" value="VEN73249.1"/>
    <property type="molecule type" value="Genomic_DNA"/>
</dbReference>
<dbReference type="Gene3D" id="3.20.20.140">
    <property type="entry name" value="Metal-dependent hydrolases"/>
    <property type="match status" value="1"/>
</dbReference>
<dbReference type="GO" id="GO:0035312">
    <property type="term" value="F:5'-3' DNA exonuclease activity"/>
    <property type="evidence" value="ECO:0007669"/>
    <property type="project" value="TreeGrafter"/>
</dbReference>
<evidence type="ECO:0008006" key="2">
    <source>
        <dbReference type="Google" id="ProtNLM"/>
    </source>
</evidence>
<accession>A0A484HFG8</accession>
<name>A0A484HFG8_9BACT</name>
<dbReference type="GO" id="GO:0004534">
    <property type="term" value="F:5'-3' RNA exonuclease activity"/>
    <property type="evidence" value="ECO:0007669"/>
    <property type="project" value="TreeGrafter"/>
</dbReference>
<dbReference type="PANTHER" id="PTHR42924">
    <property type="entry name" value="EXONUCLEASE"/>
    <property type="match status" value="1"/>
</dbReference>
<dbReference type="SUPFAM" id="SSF89550">
    <property type="entry name" value="PHP domain-like"/>
    <property type="match status" value="1"/>
</dbReference>
<dbReference type="AlphaFoldDB" id="A0A484HFG8"/>
<gene>
    <name evidence="1" type="ORF">EPICR_140010</name>
</gene>
<dbReference type="PANTHER" id="PTHR42924:SF3">
    <property type="entry name" value="POLYMERASE_HISTIDINOL PHOSPHATASE N-TERMINAL DOMAIN-CONTAINING PROTEIN"/>
    <property type="match status" value="1"/>
</dbReference>
<sequence length="658" mass="73658">MKAEQEILDSFKKSDHLDVGARFYKADLHFHTPASEDARGRNRYHFNPYKIAYPKDRDAPDYRERVAEIHEKIRLDSAELAKKIVARFLEVGLSLVAVTDHNGIGTIRTDDESESRHMDLSAPTWYEMIDDQAQKVNHAAGKTILTILPGVEISTTGMHVLAIFPPQKPRRQIHFMICDLLHEAGFSPDEWGKNPEVGTASVFDVIELITRKGGLAIPAHIDGSDQSMLKLFKLTSGAMKDVLKSPNLSAVEVVNPQKFMRKDRKLKKSLHKWITGLRAKEGLYPFAYFQGSDAHDIPSIAKRHTYVKMTEPSFSGLETAIRMPSSRVRVSAFHQGESPGFFLRSLHLNTDDHGRRDIRFNRGLNCVTGKKGAGKGGIFALMRRVSSLENSPGARSVILIVDQVSDSGTSHYAFCQFGKKTVPGFYEIDPVKGAVKKTDRVRAIEHARELGVLPKFFNAAKIGDLVSSPDKMNVFLTKHFGAPSKQNAGAFNQRFALPGFLEEKPDPLLWIEAKNGVWRLFVNRGWRKKKEEMTAFFDLGVSLKKTAVLCMIFIMGRFGPTIVSAPEADFDNRHITDFLVPVIKSNKDRQQGILFTNNPILAVNTDPDNYVILDSLGGKVKKIESGFAIDDLDNKEALLDIVEGSVKSIKRRISVYDL</sequence>
<dbReference type="InterPro" id="IPR016195">
    <property type="entry name" value="Pol/histidinol_Pase-like"/>
</dbReference>
<evidence type="ECO:0000313" key="1">
    <source>
        <dbReference type="EMBL" id="VEN73249.1"/>
    </source>
</evidence>
<reference evidence="1" key="1">
    <citation type="submission" date="2019-01" db="EMBL/GenBank/DDBJ databases">
        <authorList>
            <consortium name="Genoscope - CEA"/>
            <person name="William W."/>
        </authorList>
    </citation>
    <scope>NUCLEOTIDE SEQUENCE</scope>
    <source>
        <strain evidence="1">CR-1</strain>
    </source>
</reference>
<organism evidence="1">
    <name type="scientific">uncultured Desulfobacteraceae bacterium</name>
    <dbReference type="NCBI Taxonomy" id="218296"/>
    <lineage>
        <taxon>Bacteria</taxon>
        <taxon>Pseudomonadati</taxon>
        <taxon>Thermodesulfobacteriota</taxon>
        <taxon>Desulfobacteria</taxon>
        <taxon>Desulfobacterales</taxon>
        <taxon>Desulfobacteraceae</taxon>
        <taxon>environmental samples</taxon>
    </lineage>
</organism>